<dbReference type="VEuPathDB" id="FungiDB:H257_07675"/>
<keyword evidence="6 11" id="KW-0812">Transmembrane</keyword>
<dbReference type="GO" id="GO:0016020">
    <property type="term" value="C:membrane"/>
    <property type="evidence" value="ECO:0007669"/>
    <property type="project" value="UniProtKB-SubCell"/>
</dbReference>
<name>A0A3R7WQ78_APHAT</name>
<feature type="transmembrane region" description="Helical" evidence="11">
    <location>
        <begin position="422"/>
        <end position="440"/>
    </location>
</feature>
<dbReference type="PANTHER" id="PTHR10048">
    <property type="entry name" value="PHOSPHATIDYLINOSITOL KINASE"/>
    <property type="match status" value="1"/>
</dbReference>
<dbReference type="EC" id="2.7.1.67" evidence="4"/>
<dbReference type="Pfam" id="PF00454">
    <property type="entry name" value="PI3_PI4_kinase"/>
    <property type="match status" value="1"/>
</dbReference>
<feature type="transmembrane region" description="Helical" evidence="11">
    <location>
        <begin position="247"/>
        <end position="267"/>
    </location>
</feature>
<gene>
    <name evidence="14" type="ORF">B5M09_008296</name>
</gene>
<dbReference type="PROSITE" id="PS50003">
    <property type="entry name" value="PH_DOMAIN"/>
    <property type="match status" value="1"/>
</dbReference>
<reference evidence="14" key="1">
    <citation type="submission" date="2018-07" db="EMBL/GenBank/DDBJ databases">
        <title>Annotation of Aphanomyces astaci genome assembly.</title>
        <authorList>
            <person name="Studholme D.J."/>
        </authorList>
    </citation>
    <scope>NUCLEOTIDE SEQUENCE [LARGE SCALE GENOMIC DNA]</scope>
    <source>
        <strain evidence="14">Pc</strain>
    </source>
</reference>
<keyword evidence="8 11" id="KW-1133">Transmembrane helix</keyword>
<evidence type="ECO:0000256" key="4">
    <source>
        <dbReference type="ARBA" id="ARBA00012169"/>
    </source>
</evidence>
<evidence type="ECO:0000256" key="9">
    <source>
        <dbReference type="ARBA" id="ARBA00023136"/>
    </source>
</evidence>
<dbReference type="Pfam" id="PF04515">
    <property type="entry name" value="Choline_transpo"/>
    <property type="match status" value="1"/>
</dbReference>
<feature type="domain" description="PH" evidence="12">
    <location>
        <begin position="659"/>
        <end position="768"/>
    </location>
</feature>
<feature type="region of interest" description="Disordered" evidence="10">
    <location>
        <begin position="27"/>
        <end position="50"/>
    </location>
</feature>
<evidence type="ECO:0000259" key="13">
    <source>
        <dbReference type="PROSITE" id="PS50290"/>
    </source>
</evidence>
<organism evidence="14 15">
    <name type="scientific">Aphanomyces astaci</name>
    <name type="common">Crayfish plague agent</name>
    <dbReference type="NCBI Taxonomy" id="112090"/>
    <lineage>
        <taxon>Eukaryota</taxon>
        <taxon>Sar</taxon>
        <taxon>Stramenopiles</taxon>
        <taxon>Oomycota</taxon>
        <taxon>Saprolegniomycetes</taxon>
        <taxon>Saprolegniales</taxon>
        <taxon>Verrucalvaceae</taxon>
        <taxon>Aphanomyces</taxon>
    </lineage>
</organism>
<sequence>MALPVAEVVARTISCNIVVQKSKTKASLLKGQTPPSSPKKAAAEVNPVPAPTSPRYADVIPASPTYGSGQPLLHVRRNAYFEADRKCHDSPYYYGICVATCPAQGEFVNGMKVKYDTTDVFHRCVPSNLTAVGADVAEEYATILGKATTTFKLLSRYIEDIRKTWKPVVGVSCGVGFAGSVMWLGVLRLYPGTAVWGSLFVTMLALVLATVVSALEAHYIQSDAFTAAVDDSFVLQLGNDNEKSFRVVTVVLGFVTLVLVLVLAFMFSRIRLSVGIIHEASRSIAYMPTLYGIPVVQTTKLLILFVYFVVSCMYIASCGNISLADLRGAFSRHDGKAHVQAIQAAVPALATEYGNGTTQGSNWMKACFAYNLFGIFWTQQLIEAVTVCTIAGAIARFYWCDSTDQLGFAVVYERYIFETFRYHFGSLVFGSAVVAVVQYFRVALEYVDHQTKHTQKYSVVKVVTCCCRTCLWCLHTFIKFVSRNGYIVIAMKGSSFCVAVVDSFHLVTANLLRIGTLSIVAAFVMVMGKVLISVGCTMLVFWYMTAQTVDVSSPFPPLVVTLILSYSVASQFFGVFEIAIDTILLSICEDEKINRSTAQYYASKHIRAYLDHTAEHAFDHHKHIEAAKRTDVMVATSSDMSNNNDDGAPAALSTATSPSVKIEGYLFIRIFKRRRRYCVLTGRTLCIFGSKDEAAAVDKAQAARASCCVVGVKDLSDLDKGTKETLVGTASFQNALIVSTLKSKLIVVEADTKTEKDRWLHAMMSLNYCTDDAERDVVRDSLNQPDFDAQRAVTLLYKYRDNAVAMDLIVGHLSQYAQSNIDDVEFYLQQIVHLLVHSCDAVRNKDKLVDAVLSICKAKTYTAHLGNSIHVALHLFWLLEAMLHDCHGTATYNIVAMLIMSIEAQVVNQHFELRDLVRLFHDVPGLKQSILRPVADAKHDETRAAQPTPLPSSSNGPVSHDTITTVATLSEAEKTTLLAWIEAERLKRYKYFHQERDFIVALAGISETMRHMEPRESRKAALPGLLARLVIPDMAYIPLGRASDPYCRVLRVLEAEGTVFSTHSRAPVLICFEVVQEASPPRAATGCTSQAATYDQDTLECIQATYAALFFRSASCDLTTDDNPPPEDAVSLASIKDIVDQNIQATIMRRTSKTAYDMSLAKLMEPTVFGESWAAKKKRLQAASPYGHLRGWNVVSLVCRSLFVLQLIAQIQGIFRDAHLPLWLRAYRIVSTGHSTGLIETITDAQSLDAIKKSKPSTSLKDHFDQTYPAPAARDLATLNFMHSLVGYSLVCYILQVKDRHNGNILLDSEGHVIHIDFGFVLGIAPGGGWSLESQPPFKLTKDMVDVLGGVASPLFAQFVELFTHGFLALQRNAEKIITMVEIMMHKATYPCFQNRDVVKDLQKLRDRFVETLPMDDTVEHAVKLVKLSYKNKWTKRYDQFQKITNGILP</sequence>
<keyword evidence="15" id="KW-1185">Reference proteome</keyword>
<comment type="caution">
    <text evidence="14">The sequence shown here is derived from an EMBL/GenBank/DDBJ whole genome shotgun (WGS) entry which is preliminary data.</text>
</comment>
<dbReference type="PANTHER" id="PTHR10048:SF22">
    <property type="entry name" value="PHOSPHATIDYLINOSITOL 4-KINASE BETA"/>
    <property type="match status" value="1"/>
</dbReference>
<dbReference type="GO" id="GO:0005737">
    <property type="term" value="C:cytoplasm"/>
    <property type="evidence" value="ECO:0007669"/>
    <property type="project" value="TreeGrafter"/>
</dbReference>
<evidence type="ECO:0000313" key="15">
    <source>
        <dbReference type="Proteomes" id="UP000284702"/>
    </source>
</evidence>
<dbReference type="InterPro" id="IPR018936">
    <property type="entry name" value="PI3/4_kinase_CS"/>
</dbReference>
<dbReference type="InterPro" id="IPR011009">
    <property type="entry name" value="Kinase-like_dom_sf"/>
</dbReference>
<feature type="transmembrane region" description="Helical" evidence="11">
    <location>
        <begin position="555"/>
        <end position="576"/>
    </location>
</feature>
<evidence type="ECO:0000256" key="10">
    <source>
        <dbReference type="SAM" id="MobiDB-lite"/>
    </source>
</evidence>
<dbReference type="EMBL" id="MZMZ02001612">
    <property type="protein sequence ID" value="RQM28820.1"/>
    <property type="molecule type" value="Genomic_DNA"/>
</dbReference>
<keyword evidence="5" id="KW-0808">Transferase</keyword>
<dbReference type="InterPro" id="IPR011993">
    <property type="entry name" value="PH-like_dom_sf"/>
</dbReference>
<feature type="transmembrane region" description="Helical" evidence="11">
    <location>
        <begin position="485"/>
        <end position="507"/>
    </location>
</feature>
<feature type="transmembrane region" description="Helical" evidence="11">
    <location>
        <begin position="168"/>
        <end position="190"/>
    </location>
</feature>
<evidence type="ECO:0000256" key="1">
    <source>
        <dbReference type="ARBA" id="ARBA00001686"/>
    </source>
</evidence>
<dbReference type="CDD" id="cd00821">
    <property type="entry name" value="PH"/>
    <property type="match status" value="1"/>
</dbReference>
<dbReference type="PROSITE" id="PS00916">
    <property type="entry name" value="PI3_4_KINASE_2"/>
    <property type="match status" value="1"/>
</dbReference>
<evidence type="ECO:0000256" key="8">
    <source>
        <dbReference type="ARBA" id="ARBA00022989"/>
    </source>
</evidence>
<dbReference type="SUPFAM" id="SSF56112">
    <property type="entry name" value="Protein kinase-like (PK-like)"/>
    <property type="match status" value="1"/>
</dbReference>
<dbReference type="InterPro" id="IPR036940">
    <property type="entry name" value="PI3/4_kinase_cat_sf"/>
</dbReference>
<comment type="subcellular location">
    <subcellularLocation>
        <location evidence="2">Membrane</location>
        <topology evidence="2">Multi-pass membrane protein</topology>
    </subcellularLocation>
</comment>
<dbReference type="GO" id="GO:0046854">
    <property type="term" value="P:phosphatidylinositol phosphate biosynthetic process"/>
    <property type="evidence" value="ECO:0007669"/>
    <property type="project" value="InterPro"/>
</dbReference>
<dbReference type="Proteomes" id="UP000284702">
    <property type="component" value="Unassembled WGS sequence"/>
</dbReference>
<evidence type="ECO:0000256" key="7">
    <source>
        <dbReference type="ARBA" id="ARBA00022777"/>
    </source>
</evidence>
<dbReference type="InterPro" id="IPR000403">
    <property type="entry name" value="PI3/4_kinase_cat_dom"/>
</dbReference>
<dbReference type="GO" id="GO:0022857">
    <property type="term" value="F:transmembrane transporter activity"/>
    <property type="evidence" value="ECO:0007669"/>
    <property type="project" value="InterPro"/>
</dbReference>
<evidence type="ECO:0000259" key="12">
    <source>
        <dbReference type="PROSITE" id="PS50003"/>
    </source>
</evidence>
<dbReference type="GO" id="GO:0004430">
    <property type="term" value="F:1-phosphatidylinositol 4-kinase activity"/>
    <property type="evidence" value="ECO:0007669"/>
    <property type="project" value="UniProtKB-EC"/>
</dbReference>
<evidence type="ECO:0000256" key="6">
    <source>
        <dbReference type="ARBA" id="ARBA00022692"/>
    </source>
</evidence>
<feature type="transmembrane region" description="Helical" evidence="11">
    <location>
        <begin position="301"/>
        <end position="323"/>
    </location>
</feature>
<dbReference type="VEuPathDB" id="FungiDB:H257_07674"/>
<comment type="similarity">
    <text evidence="3">Belongs to the CTL (choline transporter-like) family.</text>
</comment>
<dbReference type="InterPro" id="IPR001849">
    <property type="entry name" value="PH_domain"/>
</dbReference>
<dbReference type="Gene3D" id="2.30.29.30">
    <property type="entry name" value="Pleckstrin-homology domain (PH domain)/Phosphotyrosine-binding domain (PTB)"/>
    <property type="match status" value="1"/>
</dbReference>
<dbReference type="Gene3D" id="1.10.1070.11">
    <property type="entry name" value="Phosphatidylinositol 3-/4-kinase, catalytic domain"/>
    <property type="match status" value="1"/>
</dbReference>
<accession>A0A3R7WQ78</accession>
<dbReference type="SMART" id="SM00233">
    <property type="entry name" value="PH"/>
    <property type="match status" value="1"/>
</dbReference>
<evidence type="ECO:0000256" key="5">
    <source>
        <dbReference type="ARBA" id="ARBA00022679"/>
    </source>
</evidence>
<evidence type="ECO:0000313" key="14">
    <source>
        <dbReference type="EMBL" id="RQM28820.1"/>
    </source>
</evidence>
<evidence type="ECO:0000256" key="2">
    <source>
        <dbReference type="ARBA" id="ARBA00004141"/>
    </source>
</evidence>
<dbReference type="SMART" id="SM00146">
    <property type="entry name" value="PI3Kc"/>
    <property type="match status" value="1"/>
</dbReference>
<keyword evidence="9 11" id="KW-0472">Membrane</keyword>
<dbReference type="InterPro" id="IPR007603">
    <property type="entry name" value="Choline_transptr-like"/>
</dbReference>
<dbReference type="FunFam" id="1.10.1070.11:FF:000016">
    <property type="entry name" value="PIK1p Phosphatidylinositol 4-kinase"/>
    <property type="match status" value="1"/>
</dbReference>
<comment type="catalytic activity">
    <reaction evidence="1">
        <text>a 1,2-diacyl-sn-glycero-3-phospho-(1D-myo-inositol) + ATP = a 1,2-diacyl-sn-glycero-3-phospho-(1D-myo-inositol 4-phosphate) + ADP + H(+)</text>
        <dbReference type="Rhea" id="RHEA:19877"/>
        <dbReference type="ChEBI" id="CHEBI:15378"/>
        <dbReference type="ChEBI" id="CHEBI:30616"/>
        <dbReference type="ChEBI" id="CHEBI:57880"/>
        <dbReference type="ChEBI" id="CHEBI:58178"/>
        <dbReference type="ChEBI" id="CHEBI:456216"/>
        <dbReference type="EC" id="2.7.1.67"/>
    </reaction>
</comment>
<dbReference type="InterPro" id="IPR015433">
    <property type="entry name" value="PI3/4_kinase"/>
</dbReference>
<feature type="transmembrane region" description="Helical" evidence="11">
    <location>
        <begin position="196"/>
        <end position="215"/>
    </location>
</feature>
<feature type="transmembrane region" description="Helical" evidence="11">
    <location>
        <begin position="519"/>
        <end position="543"/>
    </location>
</feature>
<dbReference type="SUPFAM" id="SSF50729">
    <property type="entry name" value="PH domain-like"/>
    <property type="match status" value="1"/>
</dbReference>
<feature type="region of interest" description="Disordered" evidence="10">
    <location>
        <begin position="937"/>
        <end position="959"/>
    </location>
</feature>
<dbReference type="GO" id="GO:0048015">
    <property type="term" value="P:phosphatidylinositol-mediated signaling"/>
    <property type="evidence" value="ECO:0007669"/>
    <property type="project" value="TreeGrafter"/>
</dbReference>
<evidence type="ECO:0000256" key="3">
    <source>
        <dbReference type="ARBA" id="ARBA00007168"/>
    </source>
</evidence>
<keyword evidence="7" id="KW-0418">Kinase</keyword>
<dbReference type="Gene3D" id="3.30.1010.10">
    <property type="entry name" value="Phosphatidylinositol 3-kinase Catalytic Subunit, Chain A, domain 4"/>
    <property type="match status" value="1"/>
</dbReference>
<dbReference type="PROSITE" id="PS50290">
    <property type="entry name" value="PI3_4_KINASE_3"/>
    <property type="match status" value="1"/>
</dbReference>
<proteinExistence type="inferred from homology"/>
<protein>
    <recommendedName>
        <fullName evidence="4">1-phosphatidylinositol 4-kinase</fullName>
        <ecNumber evidence="4">2.7.1.67</ecNumber>
    </recommendedName>
</protein>
<evidence type="ECO:0000256" key="11">
    <source>
        <dbReference type="SAM" id="Phobius"/>
    </source>
</evidence>
<feature type="domain" description="PI3K/PI4K catalytic" evidence="13">
    <location>
        <begin position="1164"/>
        <end position="1434"/>
    </location>
</feature>